<comment type="caution">
    <text evidence="10">The sequence shown here is derived from an EMBL/GenBank/DDBJ whole genome shotgun (WGS) entry which is preliminary data.</text>
</comment>
<evidence type="ECO:0000256" key="2">
    <source>
        <dbReference type="ARBA" id="ARBA00001946"/>
    </source>
</evidence>
<dbReference type="GO" id="GO:0006508">
    <property type="term" value="P:proteolysis"/>
    <property type="evidence" value="ECO:0007669"/>
    <property type="project" value="UniProtKB-KW"/>
</dbReference>
<proteinExistence type="inferred from homology"/>
<protein>
    <submittedName>
        <fullName evidence="10">Aminopeptidase</fullName>
    </submittedName>
</protein>
<comment type="cofactor">
    <cofactor evidence="3">
        <name>Zn(2+)</name>
        <dbReference type="ChEBI" id="CHEBI:29105"/>
    </cofactor>
</comment>
<comment type="cofactor">
    <cofactor evidence="2">
        <name>Mg(2+)</name>
        <dbReference type="ChEBI" id="CHEBI:18420"/>
    </cofactor>
</comment>
<evidence type="ECO:0000256" key="5">
    <source>
        <dbReference type="ARBA" id="ARBA00022438"/>
    </source>
</evidence>
<evidence type="ECO:0000256" key="6">
    <source>
        <dbReference type="ARBA" id="ARBA00022670"/>
    </source>
</evidence>
<accession>A0A926KNZ6</accession>
<dbReference type="AlphaFoldDB" id="A0A926KNZ6"/>
<gene>
    <name evidence="10" type="ORF">ICC18_14645</name>
</gene>
<evidence type="ECO:0000313" key="10">
    <source>
        <dbReference type="EMBL" id="MBD0381362.1"/>
    </source>
</evidence>
<dbReference type="SUPFAM" id="SSF144052">
    <property type="entry name" value="Thermophilic metalloprotease-like"/>
    <property type="match status" value="1"/>
</dbReference>
<evidence type="ECO:0000256" key="1">
    <source>
        <dbReference type="ARBA" id="ARBA00001941"/>
    </source>
</evidence>
<keyword evidence="8" id="KW-0378">Hydrolase</keyword>
<keyword evidence="7" id="KW-0479">Metal-binding</keyword>
<dbReference type="Pfam" id="PF02073">
    <property type="entry name" value="Peptidase_M29"/>
    <property type="match status" value="1"/>
</dbReference>
<name>A0A926KNZ6_9BACL</name>
<evidence type="ECO:0000313" key="11">
    <source>
        <dbReference type="Proteomes" id="UP000650466"/>
    </source>
</evidence>
<evidence type="ECO:0000256" key="9">
    <source>
        <dbReference type="ARBA" id="ARBA00023049"/>
    </source>
</evidence>
<reference evidence="10" key="1">
    <citation type="submission" date="2020-09" db="EMBL/GenBank/DDBJ databases">
        <title>Draft Genome Sequence of Paenibacillus sp. WST5.</title>
        <authorList>
            <person name="Bao Z."/>
        </authorList>
    </citation>
    <scope>NUCLEOTIDE SEQUENCE</scope>
    <source>
        <strain evidence="10">WST5</strain>
    </source>
</reference>
<evidence type="ECO:0000256" key="8">
    <source>
        <dbReference type="ARBA" id="ARBA00022801"/>
    </source>
</evidence>
<dbReference type="PANTHER" id="PTHR34448:SF3">
    <property type="entry name" value="AMINOPEPTIDASE AMPS"/>
    <property type="match status" value="1"/>
</dbReference>
<evidence type="ECO:0000256" key="4">
    <source>
        <dbReference type="ARBA" id="ARBA00008236"/>
    </source>
</evidence>
<dbReference type="Proteomes" id="UP000650466">
    <property type="component" value="Unassembled WGS sequence"/>
</dbReference>
<dbReference type="RefSeq" id="WP_188175144.1">
    <property type="nucleotide sequence ID" value="NZ_JACVVD010000004.1"/>
</dbReference>
<dbReference type="GO" id="GO:0004177">
    <property type="term" value="F:aminopeptidase activity"/>
    <property type="evidence" value="ECO:0007669"/>
    <property type="project" value="UniProtKB-KW"/>
</dbReference>
<dbReference type="InterPro" id="IPR052170">
    <property type="entry name" value="M29_Exopeptidase"/>
</dbReference>
<evidence type="ECO:0000256" key="7">
    <source>
        <dbReference type="ARBA" id="ARBA00022723"/>
    </source>
</evidence>
<keyword evidence="9" id="KW-0482">Metalloprotease</keyword>
<dbReference type="InterPro" id="IPR035097">
    <property type="entry name" value="M29_N-terminal"/>
</dbReference>
<dbReference type="PRINTS" id="PR00919">
    <property type="entry name" value="THERMOPTASE"/>
</dbReference>
<dbReference type="InterPro" id="IPR000787">
    <property type="entry name" value="Peptidase_M29"/>
</dbReference>
<dbReference type="Gene3D" id="3.40.1830.10">
    <property type="entry name" value="Thermophilic metalloprotease (M29)"/>
    <property type="match status" value="1"/>
</dbReference>
<comment type="similarity">
    <text evidence="4">Belongs to the peptidase M29 family.</text>
</comment>
<dbReference type="PANTHER" id="PTHR34448">
    <property type="entry name" value="AMINOPEPTIDASE"/>
    <property type="match status" value="1"/>
</dbReference>
<dbReference type="EMBL" id="JACVVD010000004">
    <property type="protein sequence ID" value="MBD0381362.1"/>
    <property type="molecule type" value="Genomic_DNA"/>
</dbReference>
<evidence type="ECO:0000256" key="3">
    <source>
        <dbReference type="ARBA" id="ARBA00001947"/>
    </source>
</evidence>
<keyword evidence="5 10" id="KW-0031">Aminopeptidase</keyword>
<sequence>MTFEMNLEKYAELTVRVGLNIQNGQTLWINAPLHLPELVRHISKKAYEAGAKHVHIEWQDEICTQIKYKYAPDKAFHDYPNWRAQAMEELADNNGAYLLIESSDPELLKDVDSKRISDFSKAAGPKLVKWREAMSSYKMAWSIIGAPSSAWAKKVFPHLEESAAIQALWDAIFKASRVDQENPVETWHAHNATLRSKREQLNEKQYRKIHYRAPGTELTVELPDNHVWRGGSATNGTAGFQFNPNIPTEEVFISPNKRGTHGTVRSTKPLSYQGNLIHNFTLTFENGRVVNYKAEQGFESLQAMIEMDEGSHYLGEIALVPHQSPISNSNLIFFNTLFDENASNHLALGRSFPTCVQGGTSMSKEEQELAGLNHSLIHVDFMIGSAEMDIDGELADGRIEPIFRNGNWAF</sequence>
<keyword evidence="11" id="KW-1185">Reference proteome</keyword>
<comment type="cofactor">
    <cofactor evidence="1">
        <name>Co(2+)</name>
        <dbReference type="ChEBI" id="CHEBI:48828"/>
    </cofactor>
</comment>
<organism evidence="10 11">
    <name type="scientific">Paenibacillus sedimenti</name>
    <dbReference type="NCBI Taxonomy" id="2770274"/>
    <lineage>
        <taxon>Bacteria</taxon>
        <taxon>Bacillati</taxon>
        <taxon>Bacillota</taxon>
        <taxon>Bacilli</taxon>
        <taxon>Bacillales</taxon>
        <taxon>Paenibacillaceae</taxon>
        <taxon>Paenibacillus</taxon>
    </lineage>
</organism>
<dbReference type="GO" id="GO:0046872">
    <property type="term" value="F:metal ion binding"/>
    <property type="evidence" value="ECO:0007669"/>
    <property type="project" value="UniProtKB-KW"/>
</dbReference>
<dbReference type="GO" id="GO:0008237">
    <property type="term" value="F:metallopeptidase activity"/>
    <property type="evidence" value="ECO:0007669"/>
    <property type="project" value="UniProtKB-KW"/>
</dbReference>
<keyword evidence="6" id="KW-0645">Protease</keyword>